<dbReference type="Gene3D" id="3.40.1280.10">
    <property type="match status" value="1"/>
</dbReference>
<keyword evidence="5" id="KW-0698">rRNA processing</keyword>
<comment type="subcellular location">
    <subcellularLocation>
        <location evidence="5">Cytoplasm</location>
    </subcellularLocation>
</comment>
<dbReference type="GO" id="GO:0070038">
    <property type="term" value="F:rRNA (pseudouridine-N3-)-methyltransferase activity"/>
    <property type="evidence" value="ECO:0007669"/>
    <property type="project" value="UniProtKB-UniRule"/>
</dbReference>
<evidence type="ECO:0000256" key="1">
    <source>
        <dbReference type="ARBA" id="ARBA00022603"/>
    </source>
</evidence>
<name>A0A845V8I7_9GAMM</name>
<dbReference type="SUPFAM" id="SSF75217">
    <property type="entry name" value="alpha/beta knot"/>
    <property type="match status" value="1"/>
</dbReference>
<dbReference type="InterPro" id="IPR003742">
    <property type="entry name" value="RlmH-like"/>
</dbReference>
<keyword evidence="5" id="KW-0963">Cytoplasm</keyword>
<keyword evidence="1 5" id="KW-0489">Methyltransferase</keyword>
<protein>
    <recommendedName>
        <fullName evidence="5">Ribosomal RNA large subunit methyltransferase H</fullName>
        <ecNumber evidence="5">2.1.1.177</ecNumber>
    </recommendedName>
    <alternativeName>
        <fullName evidence="5">23S rRNA (pseudouridine1915-N3)-methyltransferase</fullName>
    </alternativeName>
    <alternativeName>
        <fullName evidence="5">23S rRNA m3Psi1915 methyltransferase</fullName>
    </alternativeName>
    <alternativeName>
        <fullName evidence="5">rRNA (pseudouridine-N3-)-methyltransferase RlmH</fullName>
    </alternativeName>
</protein>
<evidence type="ECO:0000256" key="2">
    <source>
        <dbReference type="ARBA" id="ARBA00022679"/>
    </source>
</evidence>
<dbReference type="PANTHER" id="PTHR33603:SF1">
    <property type="entry name" value="RIBOSOMAL RNA LARGE SUBUNIT METHYLTRANSFERASE H"/>
    <property type="match status" value="1"/>
</dbReference>
<dbReference type="EC" id="2.1.1.177" evidence="5"/>
<comment type="caution">
    <text evidence="5">Lacks conserved residue(s) required for the propagation of feature annotation.</text>
</comment>
<comment type="function">
    <text evidence="5">Specifically methylates the pseudouridine at position 1915 (m3Psi1915) in 23S rRNA.</text>
</comment>
<dbReference type="EMBL" id="JAAGSC010000043">
    <property type="protein sequence ID" value="NDY96481.1"/>
    <property type="molecule type" value="Genomic_DNA"/>
</dbReference>
<gene>
    <name evidence="5 6" type="primary">rlmH</name>
    <name evidence="6" type="ORF">G3I74_12140</name>
</gene>
<evidence type="ECO:0000256" key="4">
    <source>
        <dbReference type="ARBA" id="ARBA00038303"/>
    </source>
</evidence>
<evidence type="ECO:0000256" key="5">
    <source>
        <dbReference type="HAMAP-Rule" id="MF_00658"/>
    </source>
</evidence>
<comment type="catalytic activity">
    <reaction evidence="5">
        <text>pseudouridine(1915) in 23S rRNA + S-adenosyl-L-methionine = N(3)-methylpseudouridine(1915) in 23S rRNA + S-adenosyl-L-homocysteine + H(+)</text>
        <dbReference type="Rhea" id="RHEA:42752"/>
        <dbReference type="Rhea" id="RHEA-COMP:10221"/>
        <dbReference type="Rhea" id="RHEA-COMP:10222"/>
        <dbReference type="ChEBI" id="CHEBI:15378"/>
        <dbReference type="ChEBI" id="CHEBI:57856"/>
        <dbReference type="ChEBI" id="CHEBI:59789"/>
        <dbReference type="ChEBI" id="CHEBI:65314"/>
        <dbReference type="ChEBI" id="CHEBI:74486"/>
        <dbReference type="EC" id="2.1.1.177"/>
    </reaction>
</comment>
<evidence type="ECO:0000313" key="7">
    <source>
        <dbReference type="Proteomes" id="UP000484885"/>
    </source>
</evidence>
<evidence type="ECO:0000256" key="3">
    <source>
        <dbReference type="ARBA" id="ARBA00022691"/>
    </source>
</evidence>
<dbReference type="HAMAP" id="MF_00658">
    <property type="entry name" value="23SrRNA_methyltr_H"/>
    <property type="match status" value="1"/>
</dbReference>
<dbReference type="Pfam" id="PF02590">
    <property type="entry name" value="SPOUT_MTase"/>
    <property type="match status" value="1"/>
</dbReference>
<dbReference type="PIRSF" id="PIRSF004505">
    <property type="entry name" value="MT_bac"/>
    <property type="match status" value="1"/>
</dbReference>
<organism evidence="6 7">
    <name type="scientific">Wenzhouxiangella limi</name>
    <dbReference type="NCBI Taxonomy" id="2707351"/>
    <lineage>
        <taxon>Bacteria</taxon>
        <taxon>Pseudomonadati</taxon>
        <taxon>Pseudomonadota</taxon>
        <taxon>Gammaproteobacteria</taxon>
        <taxon>Chromatiales</taxon>
        <taxon>Wenzhouxiangellaceae</taxon>
        <taxon>Wenzhouxiangella</taxon>
    </lineage>
</organism>
<dbReference type="NCBIfam" id="NF000986">
    <property type="entry name" value="PRK00103.1-4"/>
    <property type="match status" value="1"/>
</dbReference>
<dbReference type="InterPro" id="IPR029028">
    <property type="entry name" value="Alpha/beta_knot_MTases"/>
</dbReference>
<keyword evidence="3 5" id="KW-0949">S-adenosyl-L-methionine</keyword>
<keyword evidence="2 5" id="KW-0808">Transferase</keyword>
<dbReference type="Proteomes" id="UP000484885">
    <property type="component" value="Unassembled WGS sequence"/>
</dbReference>
<dbReference type="PANTHER" id="PTHR33603">
    <property type="entry name" value="METHYLTRANSFERASE"/>
    <property type="match status" value="1"/>
</dbReference>
<reference evidence="6 7" key="1">
    <citation type="submission" date="2020-02" db="EMBL/GenBank/DDBJ databases">
        <authorList>
            <person name="Zhang X.-Y."/>
        </authorList>
    </citation>
    <scope>NUCLEOTIDE SEQUENCE [LARGE SCALE GENOMIC DNA]</scope>
    <source>
        <strain evidence="6 7">C33</strain>
    </source>
</reference>
<dbReference type="RefSeq" id="WP_164211877.1">
    <property type="nucleotide sequence ID" value="NZ_JAAGSC010000043.1"/>
</dbReference>
<accession>A0A845V8I7</accession>
<feature type="binding site" evidence="5">
    <location>
        <position position="70"/>
    </location>
    <ligand>
        <name>S-adenosyl-L-methionine</name>
        <dbReference type="ChEBI" id="CHEBI:59789"/>
    </ligand>
</feature>
<feature type="binding site" evidence="5">
    <location>
        <position position="101"/>
    </location>
    <ligand>
        <name>S-adenosyl-L-methionine</name>
        <dbReference type="ChEBI" id="CHEBI:59789"/>
    </ligand>
</feature>
<dbReference type="AlphaFoldDB" id="A0A845V8I7"/>
<dbReference type="GO" id="GO:0005737">
    <property type="term" value="C:cytoplasm"/>
    <property type="evidence" value="ECO:0007669"/>
    <property type="project" value="UniProtKB-SubCell"/>
</dbReference>
<evidence type="ECO:0000313" key="6">
    <source>
        <dbReference type="EMBL" id="NDY96481.1"/>
    </source>
</evidence>
<dbReference type="CDD" id="cd18081">
    <property type="entry name" value="RlmH-like"/>
    <property type="match status" value="1"/>
</dbReference>
<comment type="caution">
    <text evidence="6">The sequence shown here is derived from an EMBL/GenBank/DDBJ whole genome shotgun (WGS) entry which is preliminary data.</text>
</comment>
<comment type="similarity">
    <text evidence="4 5">Belongs to the RNA methyltransferase RlmH family.</text>
</comment>
<comment type="subunit">
    <text evidence="5">Homodimer.</text>
</comment>
<dbReference type="InterPro" id="IPR029026">
    <property type="entry name" value="tRNA_m1G_MTases_N"/>
</dbReference>
<sequence length="153" mass="16898">MKLVVAAVGQRMPDWIKAGWNEYARRFPPHLALELVEVPAAGRAGAGRARELESERLGARVPAQAARVALHGSRQGWSTEELAERLAGWLQEGDPVWFFIGGAEGLAPDLRSTCRVRWSLGPAVYPHMLVRVIVAEQLYRANSLLSGHPYHRG</sequence>
<proteinExistence type="inferred from homology"/>
<keyword evidence="7" id="KW-1185">Reference proteome</keyword>